<dbReference type="Proteomes" id="UP000324897">
    <property type="component" value="Chromosome 7"/>
</dbReference>
<accession>A0A5J9U7W7</accession>
<gene>
    <name evidence="2" type="ORF">EJB05_35963</name>
</gene>
<evidence type="ECO:0000256" key="1">
    <source>
        <dbReference type="SAM" id="MobiDB-lite"/>
    </source>
</evidence>
<evidence type="ECO:0000313" key="2">
    <source>
        <dbReference type="EMBL" id="TVU19792.1"/>
    </source>
</evidence>
<dbReference type="EMBL" id="RWGY01000029">
    <property type="protein sequence ID" value="TVU19792.1"/>
    <property type="molecule type" value="Genomic_DNA"/>
</dbReference>
<feature type="compositionally biased region" description="Basic and acidic residues" evidence="1">
    <location>
        <begin position="58"/>
        <end position="68"/>
    </location>
</feature>
<feature type="compositionally biased region" description="Basic and acidic residues" evidence="1">
    <location>
        <begin position="1"/>
        <end position="17"/>
    </location>
</feature>
<dbReference type="Gramene" id="TVU19792">
    <property type="protein sequence ID" value="TVU19792"/>
    <property type="gene ID" value="EJB05_35963"/>
</dbReference>
<protein>
    <submittedName>
        <fullName evidence="2">Uncharacterized protein</fullName>
    </submittedName>
</protein>
<dbReference type="AlphaFoldDB" id="A0A5J9U7W7"/>
<name>A0A5J9U7W7_9POAL</name>
<organism evidence="2 3">
    <name type="scientific">Eragrostis curvula</name>
    <name type="common">weeping love grass</name>
    <dbReference type="NCBI Taxonomy" id="38414"/>
    <lineage>
        <taxon>Eukaryota</taxon>
        <taxon>Viridiplantae</taxon>
        <taxon>Streptophyta</taxon>
        <taxon>Embryophyta</taxon>
        <taxon>Tracheophyta</taxon>
        <taxon>Spermatophyta</taxon>
        <taxon>Magnoliopsida</taxon>
        <taxon>Liliopsida</taxon>
        <taxon>Poales</taxon>
        <taxon>Poaceae</taxon>
        <taxon>PACMAD clade</taxon>
        <taxon>Chloridoideae</taxon>
        <taxon>Eragrostideae</taxon>
        <taxon>Eragrostidinae</taxon>
        <taxon>Eragrostis</taxon>
    </lineage>
</organism>
<feature type="non-terminal residue" evidence="2">
    <location>
        <position position="1"/>
    </location>
</feature>
<keyword evidence="3" id="KW-1185">Reference proteome</keyword>
<evidence type="ECO:0000313" key="3">
    <source>
        <dbReference type="Proteomes" id="UP000324897"/>
    </source>
</evidence>
<proteinExistence type="predicted"/>
<feature type="region of interest" description="Disordered" evidence="1">
    <location>
        <begin position="1"/>
        <end position="47"/>
    </location>
</feature>
<reference evidence="2 3" key="1">
    <citation type="journal article" date="2019" name="Sci. Rep.">
        <title>A high-quality genome of Eragrostis curvula grass provides insights into Poaceae evolution and supports new strategies to enhance forage quality.</title>
        <authorList>
            <person name="Carballo J."/>
            <person name="Santos B.A.C.M."/>
            <person name="Zappacosta D."/>
            <person name="Garbus I."/>
            <person name="Selva J.P."/>
            <person name="Gallo C.A."/>
            <person name="Diaz A."/>
            <person name="Albertini E."/>
            <person name="Caccamo M."/>
            <person name="Echenique V."/>
        </authorList>
    </citation>
    <scope>NUCLEOTIDE SEQUENCE [LARGE SCALE GENOMIC DNA]</scope>
    <source>
        <strain evidence="3">cv. Victoria</strain>
        <tissue evidence="2">Leaf</tissue>
    </source>
</reference>
<feature type="region of interest" description="Disordered" evidence="1">
    <location>
        <begin position="58"/>
        <end position="77"/>
    </location>
</feature>
<feature type="non-terminal residue" evidence="2">
    <location>
        <position position="77"/>
    </location>
</feature>
<comment type="caution">
    <text evidence="2">The sequence shown here is derived from an EMBL/GenBank/DDBJ whole genome shotgun (WGS) entry which is preliminary data.</text>
</comment>
<sequence length="77" mass="8710">GRVQEPRKKELDARINGEDQVPADGKPPYDTVTAGRKSSERRVTGRSHRMIREAAKLDEVEEKEKEESPYDTVTVSV</sequence>